<comment type="function">
    <text evidence="19">C-type cytochrome. Part of the cbb3-type cytochrome c oxidase complex.</text>
</comment>
<keyword evidence="17 19" id="KW-0406">Ion transport</keyword>
<dbReference type="RefSeq" id="WP_386802761.1">
    <property type="nucleotide sequence ID" value="NZ_JBHTMU010000013.1"/>
</dbReference>
<proteinExistence type="inferred from homology"/>
<evidence type="ECO:0000256" key="3">
    <source>
        <dbReference type="ARBA" id="ARBA00006113"/>
    </source>
</evidence>
<keyword evidence="16 19" id="KW-0408">Iron</keyword>
<evidence type="ECO:0000256" key="11">
    <source>
        <dbReference type="ARBA" id="ARBA00022737"/>
    </source>
</evidence>
<keyword evidence="23" id="KW-1185">Reference proteome</keyword>
<dbReference type="Proteomes" id="UP001597135">
    <property type="component" value="Unassembled WGS sequence"/>
</dbReference>
<keyword evidence="5 19" id="KW-1003">Cell membrane</keyword>
<keyword evidence="10 19" id="KW-0479">Metal-binding</keyword>
<comment type="subcellular location">
    <subcellularLocation>
        <location evidence="1 19">Cell inner membrane</location>
    </subcellularLocation>
</comment>
<keyword evidence="11" id="KW-0677">Repeat</keyword>
<evidence type="ECO:0000256" key="14">
    <source>
        <dbReference type="ARBA" id="ARBA00022989"/>
    </source>
</evidence>
<evidence type="ECO:0000256" key="2">
    <source>
        <dbReference type="ARBA" id="ARBA00004673"/>
    </source>
</evidence>
<dbReference type="InterPro" id="IPR036909">
    <property type="entry name" value="Cyt_c-like_dom_sf"/>
</dbReference>
<dbReference type="Pfam" id="PF13442">
    <property type="entry name" value="Cytochrome_CBB3"/>
    <property type="match status" value="2"/>
</dbReference>
<dbReference type="SUPFAM" id="SSF46626">
    <property type="entry name" value="Cytochrome c"/>
    <property type="match status" value="2"/>
</dbReference>
<evidence type="ECO:0000256" key="15">
    <source>
        <dbReference type="ARBA" id="ARBA00023002"/>
    </source>
</evidence>
<keyword evidence="4 19" id="KW-0813">Transport</keyword>
<keyword evidence="13 19" id="KW-0249">Electron transport</keyword>
<evidence type="ECO:0000256" key="19">
    <source>
        <dbReference type="PIRNR" id="PIRNR000006"/>
    </source>
</evidence>
<evidence type="ECO:0000256" key="18">
    <source>
        <dbReference type="ARBA" id="ARBA00023136"/>
    </source>
</evidence>
<feature type="domain" description="Cytochrome c" evidence="21">
    <location>
        <begin position="201"/>
        <end position="282"/>
    </location>
</feature>
<dbReference type="NCBIfam" id="TIGR00782">
    <property type="entry name" value="ccoP"/>
    <property type="match status" value="1"/>
</dbReference>
<keyword evidence="9 20" id="KW-0812">Transmembrane</keyword>
<comment type="pathway">
    <text evidence="2 19">Energy metabolism; oxidative phosphorylation.</text>
</comment>
<evidence type="ECO:0000313" key="23">
    <source>
        <dbReference type="Proteomes" id="UP001597135"/>
    </source>
</evidence>
<keyword evidence="18 19" id="KW-0472">Membrane</keyword>
<dbReference type="EMBL" id="JBHTMU010000013">
    <property type="protein sequence ID" value="MFD1342572.1"/>
    <property type="molecule type" value="Genomic_DNA"/>
</dbReference>
<evidence type="ECO:0000256" key="5">
    <source>
        <dbReference type="ARBA" id="ARBA00022475"/>
    </source>
</evidence>
<comment type="subunit">
    <text evidence="19">Component of the cbb3-type cytochrome c oxidase.</text>
</comment>
<dbReference type="PANTHER" id="PTHR33751">
    <property type="entry name" value="CBB3-TYPE CYTOCHROME C OXIDASE SUBUNIT FIXP"/>
    <property type="match status" value="1"/>
</dbReference>
<keyword evidence="7 19" id="KW-0349">Heme</keyword>
<dbReference type="PRINTS" id="PR00605">
    <property type="entry name" value="CYTCHROMECIC"/>
</dbReference>
<comment type="caution">
    <text evidence="22">The sequence shown here is derived from an EMBL/GenBank/DDBJ whole genome shotgun (WGS) entry which is preliminary data.</text>
</comment>
<evidence type="ECO:0000259" key="21">
    <source>
        <dbReference type="PROSITE" id="PS51007"/>
    </source>
</evidence>
<evidence type="ECO:0000256" key="10">
    <source>
        <dbReference type="ARBA" id="ARBA00022723"/>
    </source>
</evidence>
<evidence type="ECO:0000256" key="12">
    <source>
        <dbReference type="ARBA" id="ARBA00022781"/>
    </source>
</evidence>
<reference evidence="23" key="1">
    <citation type="journal article" date="2019" name="Int. J. Syst. Evol. Microbiol.">
        <title>The Global Catalogue of Microorganisms (GCM) 10K type strain sequencing project: providing services to taxonomists for standard genome sequencing and annotation.</title>
        <authorList>
            <consortium name="The Broad Institute Genomics Platform"/>
            <consortium name="The Broad Institute Genome Sequencing Center for Infectious Disease"/>
            <person name="Wu L."/>
            <person name="Ma J."/>
        </authorList>
    </citation>
    <scope>NUCLEOTIDE SEQUENCE [LARGE SCALE GENOMIC DNA]</scope>
    <source>
        <strain evidence="23">CCUG 62953</strain>
    </source>
</reference>
<gene>
    <name evidence="22" type="primary">ccoP</name>
    <name evidence="22" type="ORF">ACFQ4E_09095</name>
</gene>
<dbReference type="InterPro" id="IPR038414">
    <property type="entry name" value="CcoP_N_sf"/>
</dbReference>
<evidence type="ECO:0000256" key="8">
    <source>
        <dbReference type="ARBA" id="ARBA00022660"/>
    </source>
</evidence>
<keyword evidence="8 19" id="KW-0679">Respiratory chain</keyword>
<evidence type="ECO:0000256" key="13">
    <source>
        <dbReference type="ARBA" id="ARBA00022982"/>
    </source>
</evidence>
<dbReference type="PROSITE" id="PS51007">
    <property type="entry name" value="CYTC"/>
    <property type="match status" value="2"/>
</dbReference>
<organism evidence="22 23">
    <name type="scientific">Litorisediminicola beolgyonensis</name>
    <dbReference type="NCBI Taxonomy" id="1173614"/>
    <lineage>
        <taxon>Bacteria</taxon>
        <taxon>Pseudomonadati</taxon>
        <taxon>Pseudomonadota</taxon>
        <taxon>Alphaproteobacteria</taxon>
        <taxon>Rhodobacterales</taxon>
        <taxon>Paracoccaceae</taxon>
        <taxon>Litorisediminicola</taxon>
    </lineage>
</organism>
<dbReference type="InterPro" id="IPR004678">
    <property type="entry name" value="Cyt_c_oxidase_cbb3_su3"/>
</dbReference>
<dbReference type="InterPro" id="IPR050597">
    <property type="entry name" value="Cytochrome_c_Oxidase_Subunit"/>
</dbReference>
<keyword evidence="12 19" id="KW-0375">Hydrogen ion transport</keyword>
<evidence type="ECO:0000256" key="7">
    <source>
        <dbReference type="ARBA" id="ARBA00022617"/>
    </source>
</evidence>
<comment type="cofactor">
    <cofactor evidence="19">
        <name>heme c</name>
        <dbReference type="ChEBI" id="CHEBI:61717"/>
    </cofactor>
    <text evidence="19">Binds 2 heme C groups per subunit.</text>
</comment>
<evidence type="ECO:0000313" key="22">
    <source>
        <dbReference type="EMBL" id="MFD1342572.1"/>
    </source>
</evidence>
<dbReference type="Pfam" id="PF14715">
    <property type="entry name" value="FixP_N"/>
    <property type="match status" value="1"/>
</dbReference>
<name>A0ABW3ZIH6_9RHOB</name>
<dbReference type="Gene3D" id="1.10.760.10">
    <property type="entry name" value="Cytochrome c-like domain"/>
    <property type="match status" value="2"/>
</dbReference>
<accession>A0ABW3ZIH6</accession>
<dbReference type="PANTHER" id="PTHR33751:SF1">
    <property type="entry name" value="CBB3-TYPE CYTOCHROME C OXIDASE SUBUNIT FIXP"/>
    <property type="match status" value="1"/>
</dbReference>
<evidence type="ECO:0000256" key="4">
    <source>
        <dbReference type="ARBA" id="ARBA00022448"/>
    </source>
</evidence>
<evidence type="ECO:0000256" key="9">
    <source>
        <dbReference type="ARBA" id="ARBA00022692"/>
    </source>
</evidence>
<keyword evidence="6 19" id="KW-0997">Cell inner membrane</keyword>
<evidence type="ECO:0000256" key="1">
    <source>
        <dbReference type="ARBA" id="ARBA00004533"/>
    </source>
</evidence>
<feature type="domain" description="Cytochrome c" evidence="21">
    <location>
        <begin position="108"/>
        <end position="196"/>
    </location>
</feature>
<dbReference type="InterPro" id="IPR009056">
    <property type="entry name" value="Cyt_c-like_dom"/>
</dbReference>
<comment type="similarity">
    <text evidence="3 19">Belongs to the CcoP / FixP family.</text>
</comment>
<feature type="transmembrane region" description="Helical" evidence="20">
    <location>
        <begin position="32"/>
        <end position="50"/>
    </location>
</feature>
<evidence type="ECO:0000256" key="16">
    <source>
        <dbReference type="ARBA" id="ARBA00023004"/>
    </source>
</evidence>
<evidence type="ECO:0000256" key="6">
    <source>
        <dbReference type="ARBA" id="ARBA00022519"/>
    </source>
</evidence>
<keyword evidence="14 20" id="KW-1133">Transmembrane helix</keyword>
<dbReference type="InterPro" id="IPR032858">
    <property type="entry name" value="CcoP_N"/>
</dbReference>
<keyword evidence="15 19" id="KW-0560">Oxidoreductase</keyword>
<sequence length="291" mass="31106">MSDRRIDPVTGTETTGHVWDGIEELNNPLPRWWLWTFYATIVFALVYVLLYPAWPLVNSATGGVLGWSQRGDVAEEIAQVEAAQAPLWTALEETPLTEISAAPDLQGFAVNAGAALFRTNCSQCHGSGAAGAVGYPNLLDDEWLWGGSIEEIAYTIRHGIRNEEDPDARFSQMPGFGEILGREEIATLVSHVQALPDGVDPLSGPGGEIFANNCASCHGDDAKGDRSMGAPNLTDAIWLYGNSDARLVKTISEGPYGVMPPWGARLGEPEVRALATYVHGLGGGEETAAGE</sequence>
<dbReference type="InterPro" id="IPR008168">
    <property type="entry name" value="Cyt_C_IC"/>
</dbReference>
<dbReference type="Gene3D" id="6.10.280.130">
    <property type="match status" value="1"/>
</dbReference>
<protein>
    <recommendedName>
        <fullName evidence="19">Cbb3-type cytochrome c oxidase subunit</fullName>
    </recommendedName>
</protein>
<evidence type="ECO:0000256" key="20">
    <source>
        <dbReference type="SAM" id="Phobius"/>
    </source>
</evidence>
<dbReference type="PIRSF" id="PIRSF000006">
    <property type="entry name" value="Cbb3-Cox_fixP"/>
    <property type="match status" value="1"/>
</dbReference>
<evidence type="ECO:0000256" key="17">
    <source>
        <dbReference type="ARBA" id="ARBA00023065"/>
    </source>
</evidence>